<dbReference type="KEGG" id="fil:BN1229_v1_1861"/>
<evidence type="ECO:0000313" key="2">
    <source>
        <dbReference type="EMBL" id="CPR18782.1"/>
    </source>
</evidence>
<dbReference type="EMBL" id="LN829119">
    <property type="protein sequence ID" value="CPR18782.1"/>
    <property type="molecule type" value="Genomic_DNA"/>
</dbReference>
<sequence length="159" mass="17713">MTARLSKGGGRSKIEIGNLEDHIVLDRPDGTKPQRAMMNRMNVFTQPQTALFGQQAFLALGRLQGHAFKSMMSYQIEALAFLKHRYEQDVKLLEDLNASKEIDDAVHIYTDFFQNALNDYSSEAGKMANIGSKFASETADRIQREAEALADELSSPKAA</sequence>
<protein>
    <recommendedName>
        <fullName evidence="1">Phasin domain-containing protein</fullName>
    </recommendedName>
</protein>
<keyword evidence="3" id="KW-1185">Reference proteome</keyword>
<feature type="domain" description="Phasin" evidence="1">
    <location>
        <begin position="52"/>
        <end position="142"/>
    </location>
</feature>
<evidence type="ECO:0000313" key="3">
    <source>
        <dbReference type="Proteomes" id="UP000033187"/>
    </source>
</evidence>
<reference evidence="3" key="1">
    <citation type="submission" date="2015-02" db="EMBL/GenBank/DDBJ databases">
        <authorList>
            <person name="Chooi Y.-H."/>
        </authorList>
    </citation>
    <scope>NUCLEOTIDE SEQUENCE [LARGE SCALE GENOMIC DNA]</scope>
    <source>
        <strain evidence="3">strain Y</strain>
    </source>
</reference>
<evidence type="ECO:0000259" key="1">
    <source>
        <dbReference type="Pfam" id="PF09361"/>
    </source>
</evidence>
<gene>
    <name evidence="2" type="ORF">YBN1229_v1_1864</name>
</gene>
<dbReference type="Pfam" id="PF09361">
    <property type="entry name" value="Phasin_2"/>
    <property type="match status" value="1"/>
</dbReference>
<dbReference type="AlphaFoldDB" id="A0A0D6JEY7"/>
<dbReference type="Proteomes" id="UP000033187">
    <property type="component" value="Chromosome 1"/>
</dbReference>
<dbReference type="OrthoDB" id="8279879at2"/>
<accession>A0A0D6JEY7</accession>
<name>A0A0D6JEY7_9HYPH</name>
<proteinExistence type="predicted"/>
<organism evidence="2 3">
    <name type="scientific">Candidatus Filomicrobium marinum</name>
    <dbReference type="NCBI Taxonomy" id="1608628"/>
    <lineage>
        <taxon>Bacteria</taxon>
        <taxon>Pseudomonadati</taxon>
        <taxon>Pseudomonadota</taxon>
        <taxon>Alphaproteobacteria</taxon>
        <taxon>Hyphomicrobiales</taxon>
        <taxon>Hyphomicrobiaceae</taxon>
        <taxon>Filomicrobium</taxon>
    </lineage>
</organism>
<dbReference type="KEGG" id="fiy:BN1229_v1_1864"/>
<dbReference type="InterPro" id="IPR018968">
    <property type="entry name" value="Phasin"/>
</dbReference>